<keyword evidence="3" id="KW-1185">Reference proteome</keyword>
<dbReference type="AlphaFoldDB" id="M0CMT5"/>
<name>M0CMT5_9EURY</name>
<evidence type="ECO:0000256" key="1">
    <source>
        <dbReference type="SAM" id="Phobius"/>
    </source>
</evidence>
<dbReference type="STRING" id="797114.C475_12380"/>
<dbReference type="EMBL" id="AOIU01000029">
    <property type="protein sequence ID" value="ELZ24536.1"/>
    <property type="molecule type" value="Genomic_DNA"/>
</dbReference>
<keyword evidence="1" id="KW-0472">Membrane</keyword>
<comment type="caution">
    <text evidence="2">The sequence shown here is derived from an EMBL/GenBank/DDBJ whole genome shotgun (WGS) entry which is preliminary data.</text>
</comment>
<protein>
    <submittedName>
        <fullName evidence="2">Uncharacterized protein</fullName>
    </submittedName>
</protein>
<feature type="transmembrane region" description="Helical" evidence="1">
    <location>
        <begin position="107"/>
        <end position="131"/>
    </location>
</feature>
<keyword evidence="1" id="KW-1133">Transmembrane helix</keyword>
<keyword evidence="1" id="KW-0812">Transmembrane</keyword>
<feature type="transmembrane region" description="Helical" evidence="1">
    <location>
        <begin position="75"/>
        <end position="101"/>
    </location>
</feature>
<gene>
    <name evidence="2" type="ORF">C475_12380</name>
</gene>
<evidence type="ECO:0000313" key="2">
    <source>
        <dbReference type="EMBL" id="ELZ24536.1"/>
    </source>
</evidence>
<dbReference type="OrthoDB" id="240919at2157"/>
<proteinExistence type="predicted"/>
<sequence>MNLRDWVGSGHQSYLGDHPRQVVFGSMTTVALFAAGVFFDGLSQAIGTTGLVVVALAGFLTGASLGRKWYEGVAVAFRAVVIGLAVSALAVTVGLLVLWLVQPEGNSMYGALLSGVFLMVLGPLFGFVGAVGGGVGTVLRRFVVPPGTDPPTY</sequence>
<feature type="transmembrane region" description="Helical" evidence="1">
    <location>
        <begin position="45"/>
        <end position="63"/>
    </location>
</feature>
<dbReference type="RefSeq" id="WP_006884148.1">
    <property type="nucleotide sequence ID" value="NZ_AOIU01000029.1"/>
</dbReference>
<feature type="transmembrane region" description="Helical" evidence="1">
    <location>
        <begin position="21"/>
        <end position="39"/>
    </location>
</feature>
<accession>M0CMT5</accession>
<reference evidence="2 3" key="1">
    <citation type="journal article" date="2014" name="PLoS Genet.">
        <title>Phylogenetically driven sequencing of extremely halophilic archaea reveals strategies for static and dynamic osmo-response.</title>
        <authorList>
            <person name="Becker E.A."/>
            <person name="Seitzer P.M."/>
            <person name="Tritt A."/>
            <person name="Larsen D."/>
            <person name="Krusor M."/>
            <person name="Yao A.I."/>
            <person name="Wu D."/>
            <person name="Madern D."/>
            <person name="Eisen J.A."/>
            <person name="Darling A.E."/>
            <person name="Facciotti M.T."/>
        </authorList>
    </citation>
    <scope>NUCLEOTIDE SEQUENCE [LARGE SCALE GENOMIC DNA]</scope>
    <source>
        <strain evidence="2 3">2-9-1</strain>
    </source>
</reference>
<organism evidence="2 3">
    <name type="scientific">Halosimplex carlsbadense 2-9-1</name>
    <dbReference type="NCBI Taxonomy" id="797114"/>
    <lineage>
        <taxon>Archaea</taxon>
        <taxon>Methanobacteriati</taxon>
        <taxon>Methanobacteriota</taxon>
        <taxon>Stenosarchaea group</taxon>
        <taxon>Halobacteria</taxon>
        <taxon>Halobacteriales</taxon>
        <taxon>Haloarculaceae</taxon>
        <taxon>Halosimplex</taxon>
    </lineage>
</organism>
<evidence type="ECO:0000313" key="3">
    <source>
        <dbReference type="Proteomes" id="UP000011626"/>
    </source>
</evidence>
<dbReference type="Proteomes" id="UP000011626">
    <property type="component" value="Unassembled WGS sequence"/>
</dbReference>